<feature type="region of interest" description="Disordered" evidence="1">
    <location>
        <begin position="89"/>
        <end position="136"/>
    </location>
</feature>
<accession>A0A286UFM3</accession>
<reference evidence="2 3" key="1">
    <citation type="journal article" date="2017" name="Mol. Ecol.">
        <title>Comparative and population genomic landscape of Phellinus noxius: A hypervariable fungus causing root rot in trees.</title>
        <authorList>
            <person name="Chung C.L."/>
            <person name="Lee T.J."/>
            <person name="Akiba M."/>
            <person name="Lee H.H."/>
            <person name="Kuo T.H."/>
            <person name="Liu D."/>
            <person name="Ke H.M."/>
            <person name="Yokoi T."/>
            <person name="Roa M.B."/>
            <person name="Lu M.J."/>
            <person name="Chang Y.Y."/>
            <person name="Ann P.J."/>
            <person name="Tsai J.N."/>
            <person name="Chen C.Y."/>
            <person name="Tzean S.S."/>
            <person name="Ota Y."/>
            <person name="Hattori T."/>
            <person name="Sahashi N."/>
            <person name="Liou R.F."/>
            <person name="Kikuchi T."/>
            <person name="Tsai I.J."/>
        </authorList>
    </citation>
    <scope>NUCLEOTIDE SEQUENCE [LARGE SCALE GENOMIC DNA]</scope>
    <source>
        <strain evidence="2 3">FFPRI411160</strain>
    </source>
</reference>
<sequence>MGDTTTTTTEPPTTYVYIGSRARWEYMTPLPHYCLPLGCARPGPDYDAALIHKLNQIRLPTFKNVRPVNPKEPNGPTFAQLHQDAFGVKSPLTGFEPPQNEDVNNGNNDADIDNDDNDNDKDNDKDNSNDDAGKPIDLTDKLREWVHDFLYLRYLDMNHIYEPPSKKFEVTAMDYLATAGLIDIERECEFPLGRAMLAASLHVRERRQRGETDAAGHAYPPLRKWTIRQWSGIRPTPYQLARYILERENERFAYKTKAVYPYVVPLDTRIVVKDKRAFDKSWERDAELARAVGVVAVDATFSPPNVAVTKRLVERCGRDGMFVPPPEEPLKYKRLDLYRPPEPLGGFEREGEICYLKDEKHLISVVNEDEIVGPKEKVVKVTDVLDLEKNGAIKRHLDDDDKTDDGMLKEEPIPREDYLFARTMDMIRDARRRVFEEQYEQIIKKDGYMENPYYNPRRLVPRKRPRDEFCKVRWEEIRVRPIGFEFGF</sequence>
<name>A0A286UFM3_9AGAM</name>
<dbReference type="InParanoid" id="A0A286UFM3"/>
<evidence type="ECO:0000256" key="1">
    <source>
        <dbReference type="SAM" id="MobiDB-lite"/>
    </source>
</evidence>
<dbReference type="EMBL" id="NBII01000005">
    <property type="protein sequence ID" value="PAV18393.1"/>
    <property type="molecule type" value="Genomic_DNA"/>
</dbReference>
<gene>
    <name evidence="2" type="ORF">PNOK_0523500</name>
</gene>
<dbReference type="Proteomes" id="UP000217199">
    <property type="component" value="Unassembled WGS sequence"/>
</dbReference>
<feature type="compositionally biased region" description="Basic and acidic residues" evidence="1">
    <location>
        <begin position="120"/>
        <end position="136"/>
    </location>
</feature>
<organism evidence="2 3">
    <name type="scientific">Pyrrhoderma noxium</name>
    <dbReference type="NCBI Taxonomy" id="2282107"/>
    <lineage>
        <taxon>Eukaryota</taxon>
        <taxon>Fungi</taxon>
        <taxon>Dikarya</taxon>
        <taxon>Basidiomycota</taxon>
        <taxon>Agaricomycotina</taxon>
        <taxon>Agaricomycetes</taxon>
        <taxon>Hymenochaetales</taxon>
        <taxon>Hymenochaetaceae</taxon>
        <taxon>Pyrrhoderma</taxon>
    </lineage>
</organism>
<dbReference type="OrthoDB" id="3270403at2759"/>
<feature type="compositionally biased region" description="Acidic residues" evidence="1">
    <location>
        <begin position="110"/>
        <end position="119"/>
    </location>
</feature>
<comment type="caution">
    <text evidence="2">The sequence shown here is derived from an EMBL/GenBank/DDBJ whole genome shotgun (WGS) entry which is preliminary data.</text>
</comment>
<proteinExistence type="predicted"/>
<keyword evidence="3" id="KW-1185">Reference proteome</keyword>
<evidence type="ECO:0000313" key="3">
    <source>
        <dbReference type="Proteomes" id="UP000217199"/>
    </source>
</evidence>
<evidence type="ECO:0000313" key="2">
    <source>
        <dbReference type="EMBL" id="PAV18393.1"/>
    </source>
</evidence>
<dbReference type="AlphaFoldDB" id="A0A286UFM3"/>
<protein>
    <submittedName>
        <fullName evidence="2">Uncharacterized protein</fullName>
    </submittedName>
</protein>